<dbReference type="InterPro" id="IPR007759">
    <property type="entry name" value="Asxl_HARE-HTH"/>
</dbReference>
<evidence type="ECO:0000259" key="3">
    <source>
        <dbReference type="PROSITE" id="PS51913"/>
    </source>
</evidence>
<dbReference type="PROSITE" id="PS51913">
    <property type="entry name" value="HTH_HARE"/>
    <property type="match status" value="1"/>
</dbReference>
<organism evidence="4 5">
    <name type="scientific">Thioalkalivibrio versutus</name>
    <dbReference type="NCBI Taxonomy" id="106634"/>
    <lineage>
        <taxon>Bacteria</taxon>
        <taxon>Pseudomonadati</taxon>
        <taxon>Pseudomonadota</taxon>
        <taxon>Gammaproteobacteria</taxon>
        <taxon>Chromatiales</taxon>
        <taxon>Ectothiorhodospiraceae</taxon>
        <taxon>Thioalkalivibrio</taxon>
    </lineage>
</organism>
<dbReference type="InterPro" id="IPR000305">
    <property type="entry name" value="GIY-YIG_endonuc"/>
</dbReference>
<dbReference type="PROSITE" id="PS50164">
    <property type="entry name" value="GIY_YIG"/>
    <property type="match status" value="1"/>
</dbReference>
<dbReference type="OrthoDB" id="1493526at2"/>
<dbReference type="AlphaFoldDB" id="A0A0G3G161"/>
<keyword evidence="5" id="KW-1185">Reference proteome</keyword>
<accession>A0A0G3G161</accession>
<dbReference type="KEGG" id="tvr:TVD_06095"/>
<dbReference type="GO" id="GO:0006355">
    <property type="term" value="P:regulation of DNA-templated transcription"/>
    <property type="evidence" value="ECO:0007669"/>
    <property type="project" value="InterPro"/>
</dbReference>
<keyword evidence="1" id="KW-0804">Transcription</keyword>
<proteinExistence type="predicted"/>
<gene>
    <name evidence="4" type="ORF">TVD_06095</name>
</gene>
<evidence type="ECO:0000313" key="5">
    <source>
        <dbReference type="Proteomes" id="UP000064201"/>
    </source>
</evidence>
<dbReference type="Pfam" id="PF05066">
    <property type="entry name" value="HARE-HTH"/>
    <property type="match status" value="1"/>
</dbReference>
<dbReference type="CDD" id="cd00719">
    <property type="entry name" value="GIY-YIG_SF"/>
    <property type="match status" value="1"/>
</dbReference>
<dbReference type="EMBL" id="CP011367">
    <property type="protein sequence ID" value="AKJ94955.1"/>
    <property type="molecule type" value="Genomic_DNA"/>
</dbReference>
<dbReference type="PATRIC" id="fig|106634.4.peg.1246"/>
<dbReference type="RefSeq" id="WP_047251096.1">
    <property type="nucleotide sequence ID" value="NZ_CP011367.1"/>
</dbReference>
<protein>
    <submittedName>
        <fullName evidence="4">Uncharacterized protein</fullName>
    </submittedName>
</protein>
<dbReference type="STRING" id="106634.TVD_06095"/>
<sequence>MTDLTWRKAIERVLSDAGGAMHYTDIAEQIVADGLRKNVGATPPATVNANISGSISKEGDNSPFRKVDRGVYMLKDSGSAAAPKAGAKPNVKEADEESEEQYDVVSSFGMFWRRDFVVWSGTPKILGIQQIGSEPVDFCGQFGIYLLYDGREVVYVGRSVDRPLGRRLYEHTLDRLSTRWDRFSWFGVLPVSDKGALQDQPEAYGAGKIIPALEAILIEALEPRQNRKRGDDLSAVEYLQKEDPEVEKRKAQAVLAKLANKF</sequence>
<feature type="domain" description="GIY-YIG" evidence="2">
    <location>
        <begin position="140"/>
        <end position="227"/>
    </location>
</feature>
<feature type="domain" description="HTH HARE-type" evidence="3">
    <location>
        <begin position="4"/>
        <end position="77"/>
    </location>
</feature>
<evidence type="ECO:0000259" key="2">
    <source>
        <dbReference type="PROSITE" id="PS50164"/>
    </source>
</evidence>
<evidence type="ECO:0000256" key="1">
    <source>
        <dbReference type="ARBA" id="ARBA00023163"/>
    </source>
</evidence>
<evidence type="ECO:0000313" key="4">
    <source>
        <dbReference type="EMBL" id="AKJ94955.1"/>
    </source>
</evidence>
<name>A0A0G3G161_9GAMM</name>
<dbReference type="Proteomes" id="UP000064201">
    <property type="component" value="Chromosome"/>
</dbReference>
<reference evidence="4 5" key="1">
    <citation type="submission" date="2015-04" db="EMBL/GenBank/DDBJ databases">
        <title>Complete Sequence for the Genome of the Thioalkalivibrio versutus D301.</title>
        <authorList>
            <person name="Mu T."/>
            <person name="Zhou J."/>
            <person name="Xu X."/>
        </authorList>
    </citation>
    <scope>NUCLEOTIDE SEQUENCE [LARGE SCALE GENOMIC DNA]</scope>
    <source>
        <strain evidence="4 5">D301</strain>
    </source>
</reference>